<reference evidence="2 3" key="1">
    <citation type="submission" date="2024-01" db="EMBL/GenBank/DDBJ databases">
        <title>Genomic insights into the taxonomy and metabolism of the cyanobacterium Pannus brasiliensis CCIBt3594.</title>
        <authorList>
            <person name="Machado M."/>
            <person name="Botero N.B."/>
            <person name="Andreote A.P.D."/>
            <person name="Feitosa A.M.T."/>
            <person name="Popin R."/>
            <person name="Sivonen K."/>
            <person name="Fiore M.F."/>
        </authorList>
    </citation>
    <scope>NUCLEOTIDE SEQUENCE [LARGE SCALE GENOMIC DNA]</scope>
    <source>
        <strain evidence="2 3">CCIBt3594</strain>
    </source>
</reference>
<organism evidence="2 3">
    <name type="scientific">Pannus brasiliensis CCIBt3594</name>
    <dbReference type="NCBI Taxonomy" id="1427578"/>
    <lineage>
        <taxon>Bacteria</taxon>
        <taxon>Bacillati</taxon>
        <taxon>Cyanobacteriota</taxon>
        <taxon>Cyanophyceae</taxon>
        <taxon>Oscillatoriophycideae</taxon>
        <taxon>Chroococcales</taxon>
        <taxon>Microcystaceae</taxon>
        <taxon>Pannus</taxon>
    </lineage>
</organism>
<dbReference type="AlphaFoldDB" id="A0AAW9QZI7"/>
<sequence>MTKITVHPDIKAGIPTNEPAKTKWNLGGTVAGIVGGWLVGAWLGGVFLTKLVETTPTANPGILFKNVLIGGTIVSILSGLSGFAIDRRDHQRAIQKVNSPVDGKRSIE</sequence>
<name>A0AAW9QZI7_9CHRO</name>
<gene>
    <name evidence="2" type="ORF">V0288_18690</name>
</gene>
<feature type="transmembrane region" description="Helical" evidence="1">
    <location>
        <begin position="67"/>
        <end position="85"/>
    </location>
</feature>
<evidence type="ECO:0000313" key="2">
    <source>
        <dbReference type="EMBL" id="MEG3439161.1"/>
    </source>
</evidence>
<keyword evidence="1" id="KW-1133">Transmembrane helix</keyword>
<keyword evidence="3" id="KW-1185">Reference proteome</keyword>
<keyword evidence="1" id="KW-0812">Transmembrane</keyword>
<dbReference type="EMBL" id="JBAFSM010000041">
    <property type="protein sequence ID" value="MEG3439161.1"/>
    <property type="molecule type" value="Genomic_DNA"/>
</dbReference>
<protein>
    <submittedName>
        <fullName evidence="2">Uncharacterized protein</fullName>
    </submittedName>
</protein>
<accession>A0AAW9QZI7</accession>
<evidence type="ECO:0000313" key="3">
    <source>
        <dbReference type="Proteomes" id="UP001328733"/>
    </source>
</evidence>
<proteinExistence type="predicted"/>
<comment type="caution">
    <text evidence="2">The sequence shown here is derived from an EMBL/GenBank/DDBJ whole genome shotgun (WGS) entry which is preliminary data.</text>
</comment>
<dbReference type="RefSeq" id="WP_332866641.1">
    <property type="nucleotide sequence ID" value="NZ_JBAFSM010000041.1"/>
</dbReference>
<feature type="transmembrane region" description="Helical" evidence="1">
    <location>
        <begin position="26"/>
        <end position="47"/>
    </location>
</feature>
<keyword evidence="1" id="KW-0472">Membrane</keyword>
<evidence type="ECO:0000256" key="1">
    <source>
        <dbReference type="SAM" id="Phobius"/>
    </source>
</evidence>
<dbReference type="Proteomes" id="UP001328733">
    <property type="component" value="Unassembled WGS sequence"/>
</dbReference>